<keyword evidence="1" id="KW-0732">Signal</keyword>
<organism evidence="2 3">
    <name type="scientific">Gossypium australe</name>
    <dbReference type="NCBI Taxonomy" id="47621"/>
    <lineage>
        <taxon>Eukaryota</taxon>
        <taxon>Viridiplantae</taxon>
        <taxon>Streptophyta</taxon>
        <taxon>Embryophyta</taxon>
        <taxon>Tracheophyta</taxon>
        <taxon>Spermatophyta</taxon>
        <taxon>Magnoliopsida</taxon>
        <taxon>eudicotyledons</taxon>
        <taxon>Gunneridae</taxon>
        <taxon>Pentapetalae</taxon>
        <taxon>rosids</taxon>
        <taxon>malvids</taxon>
        <taxon>Malvales</taxon>
        <taxon>Malvaceae</taxon>
        <taxon>Malvoideae</taxon>
        <taxon>Gossypium</taxon>
    </lineage>
</organism>
<feature type="signal peptide" evidence="1">
    <location>
        <begin position="1"/>
        <end position="27"/>
    </location>
</feature>
<dbReference type="AlphaFoldDB" id="A0A5B6V8M8"/>
<accession>A0A5B6V8M8</accession>
<gene>
    <name evidence="2" type="ORF">EPI10_000675</name>
</gene>
<dbReference type="OrthoDB" id="115435at2759"/>
<dbReference type="EMBL" id="SMMG02000007">
    <property type="protein sequence ID" value="KAA3465518.1"/>
    <property type="molecule type" value="Genomic_DNA"/>
</dbReference>
<dbReference type="Proteomes" id="UP000325315">
    <property type="component" value="Unassembled WGS sequence"/>
</dbReference>
<comment type="caution">
    <text evidence="2">The sequence shown here is derived from an EMBL/GenBank/DDBJ whole genome shotgun (WGS) entry which is preliminary data.</text>
</comment>
<evidence type="ECO:0000256" key="1">
    <source>
        <dbReference type="SAM" id="SignalP"/>
    </source>
</evidence>
<keyword evidence="3" id="KW-1185">Reference proteome</keyword>
<evidence type="ECO:0000313" key="3">
    <source>
        <dbReference type="Proteomes" id="UP000325315"/>
    </source>
</evidence>
<sequence length="106" mass="12198">MRTNWSPPKLAELYFTMYLLLLSPTGTLILPLDSGSSCKNHWSKFFKCCKICCEPMLLNSTLVGNVIYVGNRSAEFVYNSSFQYNIQMAPYEVLYGRRCKTTLCWS</sequence>
<reference evidence="3" key="1">
    <citation type="journal article" date="2019" name="Plant Biotechnol. J.">
        <title>Genome sequencing of the Australian wild diploid species Gossypium australe highlights disease resistance and delayed gland morphogenesis.</title>
        <authorList>
            <person name="Cai Y."/>
            <person name="Cai X."/>
            <person name="Wang Q."/>
            <person name="Wang P."/>
            <person name="Zhang Y."/>
            <person name="Cai C."/>
            <person name="Xu Y."/>
            <person name="Wang K."/>
            <person name="Zhou Z."/>
            <person name="Wang C."/>
            <person name="Geng S."/>
            <person name="Li B."/>
            <person name="Dong Q."/>
            <person name="Hou Y."/>
            <person name="Wang H."/>
            <person name="Ai P."/>
            <person name="Liu Z."/>
            <person name="Yi F."/>
            <person name="Sun M."/>
            <person name="An G."/>
            <person name="Cheng J."/>
            <person name="Zhang Y."/>
            <person name="Shi Q."/>
            <person name="Xie Y."/>
            <person name="Shi X."/>
            <person name="Chang Y."/>
            <person name="Huang F."/>
            <person name="Chen Y."/>
            <person name="Hong S."/>
            <person name="Mi L."/>
            <person name="Sun Q."/>
            <person name="Zhang L."/>
            <person name="Zhou B."/>
            <person name="Peng R."/>
            <person name="Zhang X."/>
            <person name="Liu F."/>
        </authorList>
    </citation>
    <scope>NUCLEOTIDE SEQUENCE [LARGE SCALE GENOMIC DNA]</scope>
    <source>
        <strain evidence="3">cv. PA1801</strain>
    </source>
</reference>
<evidence type="ECO:0000313" key="2">
    <source>
        <dbReference type="EMBL" id="KAA3465518.1"/>
    </source>
</evidence>
<protein>
    <submittedName>
        <fullName evidence="2">DNA/RNA polymerases superfamily protein</fullName>
    </submittedName>
</protein>
<name>A0A5B6V8M8_9ROSI</name>
<feature type="chain" id="PRO_5022870375" evidence="1">
    <location>
        <begin position="28"/>
        <end position="106"/>
    </location>
</feature>
<proteinExistence type="predicted"/>